<name>A0A401UB41_9BACT</name>
<organism evidence="1 2">
    <name type="scientific">Chryseotalea sanaruensis</name>
    <dbReference type="NCBI Taxonomy" id="2482724"/>
    <lineage>
        <taxon>Bacteria</taxon>
        <taxon>Pseudomonadati</taxon>
        <taxon>Bacteroidota</taxon>
        <taxon>Cytophagia</taxon>
        <taxon>Cytophagales</taxon>
        <taxon>Chryseotaleaceae</taxon>
        <taxon>Chryseotalea</taxon>
    </lineage>
</organism>
<dbReference type="RefSeq" id="WP_160118646.1">
    <property type="nucleotide sequence ID" value="NZ_BHXQ01000004.1"/>
</dbReference>
<sequence length="100" mass="11433">MRISNNSHCDLKNIEINSPANGLVHFGMLKSKQNSGYQKLKEAYPIMAVTGTISDKKIEFLPDDYIGEQLLQPGKYTYELSVIEVDSIKYFRSKFVVEKK</sequence>
<dbReference type="AlphaFoldDB" id="A0A401UB41"/>
<accession>A0A401UB41</accession>
<protein>
    <submittedName>
        <fullName evidence="1">Uncharacterized protein</fullName>
    </submittedName>
</protein>
<dbReference type="OrthoDB" id="980950at2"/>
<comment type="caution">
    <text evidence="1">The sequence shown here is derived from an EMBL/GenBank/DDBJ whole genome shotgun (WGS) entry which is preliminary data.</text>
</comment>
<gene>
    <name evidence="1" type="ORF">SanaruYs_22960</name>
</gene>
<keyword evidence="2" id="KW-1185">Reference proteome</keyword>
<evidence type="ECO:0000313" key="1">
    <source>
        <dbReference type="EMBL" id="GCC52064.1"/>
    </source>
</evidence>
<dbReference type="Proteomes" id="UP000288227">
    <property type="component" value="Unassembled WGS sequence"/>
</dbReference>
<evidence type="ECO:0000313" key="2">
    <source>
        <dbReference type="Proteomes" id="UP000288227"/>
    </source>
</evidence>
<proteinExistence type="predicted"/>
<reference evidence="1 2" key="1">
    <citation type="submission" date="2018-11" db="EMBL/GenBank/DDBJ databases">
        <title>Chryseotalea sanarue gen. nov., sp., nov., a member of the family Cytophagaceae, isolated from a brackish lake in Hamamatsu Japan.</title>
        <authorList>
            <person name="Maejima Y."/>
            <person name="Iino T."/>
            <person name="Muraguchi Y."/>
            <person name="Fukuda K."/>
            <person name="Ohkuma M."/>
            <person name="Moriuchi R."/>
            <person name="Dohra H."/>
            <person name="Kimbara K."/>
            <person name="Shintani M."/>
        </authorList>
    </citation>
    <scope>NUCLEOTIDE SEQUENCE [LARGE SCALE GENOMIC DNA]</scope>
    <source>
        <strain evidence="1 2">Ys</strain>
    </source>
</reference>
<dbReference type="EMBL" id="BHXQ01000004">
    <property type="protein sequence ID" value="GCC52064.1"/>
    <property type="molecule type" value="Genomic_DNA"/>
</dbReference>